<sequence precursor="true">MFRRAVLALALLMVFGVALEAAAQNTAYYGTRRGTSARYYSGQYQAQFPNVVPTFSLPVYGGGRYRSYYRGGYGGYYGGGYPVYQQPVIIYPPAVYYGY</sequence>
<dbReference type="RefSeq" id="WP_146444245.1">
    <property type="nucleotide sequence ID" value="NZ_SJPR01000001.1"/>
</dbReference>
<keyword evidence="3" id="KW-1185">Reference proteome</keyword>
<name>A0A5C6AMF5_9BACT</name>
<feature type="chain" id="PRO_5022817198" evidence="1">
    <location>
        <begin position="24"/>
        <end position="99"/>
    </location>
</feature>
<reference evidence="2 3" key="1">
    <citation type="submission" date="2019-02" db="EMBL/GenBank/DDBJ databases">
        <title>Deep-cultivation of Planctomycetes and their phenomic and genomic characterization uncovers novel biology.</title>
        <authorList>
            <person name="Wiegand S."/>
            <person name="Jogler M."/>
            <person name="Boedeker C."/>
            <person name="Pinto D."/>
            <person name="Vollmers J."/>
            <person name="Rivas-Marin E."/>
            <person name="Kohn T."/>
            <person name="Peeters S.H."/>
            <person name="Heuer A."/>
            <person name="Rast P."/>
            <person name="Oberbeckmann S."/>
            <person name="Bunk B."/>
            <person name="Jeske O."/>
            <person name="Meyerdierks A."/>
            <person name="Storesund J.E."/>
            <person name="Kallscheuer N."/>
            <person name="Luecker S."/>
            <person name="Lage O.M."/>
            <person name="Pohl T."/>
            <person name="Merkel B.J."/>
            <person name="Hornburger P."/>
            <person name="Mueller R.-W."/>
            <person name="Bruemmer F."/>
            <person name="Labrenz M."/>
            <person name="Spormann A.M."/>
            <person name="Op Den Camp H."/>
            <person name="Overmann J."/>
            <person name="Amann R."/>
            <person name="Jetten M.S.M."/>
            <person name="Mascher T."/>
            <person name="Medema M.H."/>
            <person name="Devos D.P."/>
            <person name="Kaster A.-K."/>
            <person name="Ovreas L."/>
            <person name="Rohde M."/>
            <person name="Galperin M.Y."/>
            <person name="Jogler C."/>
        </authorList>
    </citation>
    <scope>NUCLEOTIDE SEQUENCE [LARGE SCALE GENOMIC DNA]</scope>
    <source>
        <strain evidence="2 3">Pla108</strain>
    </source>
</reference>
<proteinExistence type="predicted"/>
<gene>
    <name evidence="2" type="ORF">Pla108_15430</name>
</gene>
<organism evidence="2 3">
    <name type="scientific">Botrimarina colliarenosi</name>
    <dbReference type="NCBI Taxonomy" id="2528001"/>
    <lineage>
        <taxon>Bacteria</taxon>
        <taxon>Pseudomonadati</taxon>
        <taxon>Planctomycetota</taxon>
        <taxon>Planctomycetia</taxon>
        <taxon>Pirellulales</taxon>
        <taxon>Lacipirellulaceae</taxon>
        <taxon>Botrimarina</taxon>
    </lineage>
</organism>
<dbReference type="EMBL" id="SJPR01000001">
    <property type="protein sequence ID" value="TWU00591.1"/>
    <property type="molecule type" value="Genomic_DNA"/>
</dbReference>
<comment type="caution">
    <text evidence="2">The sequence shown here is derived from an EMBL/GenBank/DDBJ whole genome shotgun (WGS) entry which is preliminary data.</text>
</comment>
<evidence type="ECO:0000256" key="1">
    <source>
        <dbReference type="SAM" id="SignalP"/>
    </source>
</evidence>
<evidence type="ECO:0000313" key="2">
    <source>
        <dbReference type="EMBL" id="TWU00591.1"/>
    </source>
</evidence>
<evidence type="ECO:0000313" key="3">
    <source>
        <dbReference type="Proteomes" id="UP000317421"/>
    </source>
</evidence>
<protein>
    <submittedName>
        <fullName evidence="2">Uncharacterized protein</fullName>
    </submittedName>
</protein>
<feature type="signal peptide" evidence="1">
    <location>
        <begin position="1"/>
        <end position="23"/>
    </location>
</feature>
<dbReference type="Proteomes" id="UP000317421">
    <property type="component" value="Unassembled WGS sequence"/>
</dbReference>
<keyword evidence="1" id="KW-0732">Signal</keyword>
<dbReference type="AlphaFoldDB" id="A0A5C6AMF5"/>
<accession>A0A5C6AMF5</accession>
<dbReference type="OrthoDB" id="9939170at2"/>